<feature type="region of interest" description="Disordered" evidence="2">
    <location>
        <begin position="33"/>
        <end position="117"/>
    </location>
</feature>
<dbReference type="AlphaFoldDB" id="A0A7S0ZP63"/>
<keyword evidence="1" id="KW-0040">ANK repeat</keyword>
<protein>
    <submittedName>
        <fullName evidence="3">Uncharacterized protein</fullName>
    </submittedName>
</protein>
<dbReference type="PROSITE" id="PS50297">
    <property type="entry name" value="ANK_REP_REGION"/>
    <property type="match status" value="1"/>
</dbReference>
<dbReference type="SMART" id="SM00248">
    <property type="entry name" value="ANK"/>
    <property type="match status" value="1"/>
</dbReference>
<gene>
    <name evidence="3" type="ORF">NSCI0253_LOCUS2304</name>
</gene>
<evidence type="ECO:0000256" key="1">
    <source>
        <dbReference type="PROSITE-ProRule" id="PRU00023"/>
    </source>
</evidence>
<proteinExistence type="predicted"/>
<reference evidence="3" key="1">
    <citation type="submission" date="2021-01" db="EMBL/GenBank/DDBJ databases">
        <authorList>
            <person name="Corre E."/>
            <person name="Pelletier E."/>
            <person name="Niang G."/>
            <person name="Scheremetjew M."/>
            <person name="Finn R."/>
            <person name="Kale V."/>
            <person name="Holt S."/>
            <person name="Cochrane G."/>
            <person name="Meng A."/>
            <person name="Brown T."/>
            <person name="Cohen L."/>
        </authorList>
    </citation>
    <scope>NUCLEOTIDE SEQUENCE</scope>
</reference>
<sequence>MFCCTNVDQTCGGAGGALRMVDAMRVVDACSSARPRTVEEMPSSPVHDTDVDVDARELEDVSQRLDVKDEEDEEDSDGEEVKIVEMDNKAENDTVKDKRELKLEGEEEAKRQKQREELDAARKRMNERNLETWMKTHGLQDVNQKKQMWLKISYSYPLHAAVEENNSEIVQCLIEAGADKTQKNSDGLTPEMLVRKRSKKLGINRVWDDTLRALT</sequence>
<feature type="compositionally biased region" description="Basic and acidic residues" evidence="2">
    <location>
        <begin position="47"/>
        <end position="67"/>
    </location>
</feature>
<dbReference type="EMBL" id="HBFQ01003316">
    <property type="protein sequence ID" value="CAD8827958.1"/>
    <property type="molecule type" value="Transcribed_RNA"/>
</dbReference>
<feature type="compositionally biased region" description="Basic and acidic residues" evidence="2">
    <location>
        <begin position="79"/>
        <end position="117"/>
    </location>
</feature>
<accession>A0A7S0ZP63</accession>
<evidence type="ECO:0000256" key="2">
    <source>
        <dbReference type="SAM" id="MobiDB-lite"/>
    </source>
</evidence>
<feature type="repeat" description="ANK" evidence="1">
    <location>
        <begin position="153"/>
        <end position="185"/>
    </location>
</feature>
<dbReference type="InterPro" id="IPR002110">
    <property type="entry name" value="Ankyrin_rpt"/>
</dbReference>
<dbReference type="Pfam" id="PF00023">
    <property type="entry name" value="Ank"/>
    <property type="match status" value="1"/>
</dbReference>
<organism evidence="3">
    <name type="scientific">Noctiluca scintillans</name>
    <name type="common">Sea sparkle</name>
    <name type="synonym">Red tide dinoflagellate</name>
    <dbReference type="NCBI Taxonomy" id="2966"/>
    <lineage>
        <taxon>Eukaryota</taxon>
        <taxon>Sar</taxon>
        <taxon>Alveolata</taxon>
        <taxon>Dinophyceae</taxon>
        <taxon>Noctilucales</taxon>
        <taxon>Noctilucaceae</taxon>
        <taxon>Noctiluca</taxon>
    </lineage>
</organism>
<dbReference type="PROSITE" id="PS50088">
    <property type="entry name" value="ANK_REPEAT"/>
    <property type="match status" value="1"/>
</dbReference>
<dbReference type="Gene3D" id="1.25.40.20">
    <property type="entry name" value="Ankyrin repeat-containing domain"/>
    <property type="match status" value="1"/>
</dbReference>
<feature type="compositionally biased region" description="Acidic residues" evidence="2">
    <location>
        <begin position="68"/>
        <end position="78"/>
    </location>
</feature>
<dbReference type="InterPro" id="IPR036770">
    <property type="entry name" value="Ankyrin_rpt-contain_sf"/>
</dbReference>
<evidence type="ECO:0000313" key="3">
    <source>
        <dbReference type="EMBL" id="CAD8827958.1"/>
    </source>
</evidence>
<name>A0A7S0ZP63_NOCSC</name>
<dbReference type="SUPFAM" id="SSF48403">
    <property type="entry name" value="Ankyrin repeat"/>
    <property type="match status" value="1"/>
</dbReference>